<organism evidence="5 6">
    <name type="scientific">Pleuronectes platessa</name>
    <name type="common">European plaice</name>
    <dbReference type="NCBI Taxonomy" id="8262"/>
    <lineage>
        <taxon>Eukaryota</taxon>
        <taxon>Metazoa</taxon>
        <taxon>Chordata</taxon>
        <taxon>Craniata</taxon>
        <taxon>Vertebrata</taxon>
        <taxon>Euteleostomi</taxon>
        <taxon>Actinopterygii</taxon>
        <taxon>Neopterygii</taxon>
        <taxon>Teleostei</taxon>
        <taxon>Neoteleostei</taxon>
        <taxon>Acanthomorphata</taxon>
        <taxon>Carangaria</taxon>
        <taxon>Pleuronectiformes</taxon>
        <taxon>Pleuronectoidei</taxon>
        <taxon>Pleuronectidae</taxon>
        <taxon>Pleuronectes</taxon>
    </lineage>
</organism>
<keyword evidence="2" id="KW-0560">Oxidoreductase</keyword>
<dbReference type="InterPro" id="IPR011051">
    <property type="entry name" value="RmlC_Cupin_sf"/>
</dbReference>
<evidence type="ECO:0000313" key="6">
    <source>
        <dbReference type="Proteomes" id="UP001153269"/>
    </source>
</evidence>
<proteinExistence type="predicted"/>
<dbReference type="AlphaFoldDB" id="A0A9N7TV72"/>
<dbReference type="GO" id="GO:0016702">
    <property type="term" value="F:oxidoreductase activity, acting on single donors with incorporation of molecular oxygen, incorporation of two atoms of oxygen"/>
    <property type="evidence" value="ECO:0007669"/>
    <property type="project" value="InterPro"/>
</dbReference>
<dbReference type="GO" id="GO:0046872">
    <property type="term" value="F:metal ion binding"/>
    <property type="evidence" value="ECO:0007669"/>
    <property type="project" value="UniProtKB-KW"/>
</dbReference>
<evidence type="ECO:0000313" key="5">
    <source>
        <dbReference type="EMBL" id="CAB1419736.1"/>
    </source>
</evidence>
<dbReference type="InterPro" id="IPR012864">
    <property type="entry name" value="PCO/ADO"/>
</dbReference>
<reference evidence="5" key="1">
    <citation type="submission" date="2020-03" db="EMBL/GenBank/DDBJ databases">
        <authorList>
            <person name="Weist P."/>
        </authorList>
    </citation>
    <scope>NUCLEOTIDE SEQUENCE</scope>
</reference>
<protein>
    <recommendedName>
        <fullName evidence="7">2-aminoethanethiol dioxygenase</fullName>
    </recommendedName>
</protein>
<dbReference type="Proteomes" id="UP001153269">
    <property type="component" value="Unassembled WGS sequence"/>
</dbReference>
<evidence type="ECO:0000256" key="3">
    <source>
        <dbReference type="ARBA" id="ARBA00023004"/>
    </source>
</evidence>
<sequence>MSVCSCKKAAGPQNSSDLHYLQGPKVFGRRGGLTELAHPAAGGGPENCSPEKQAMLRGGGAPEPPVTYMHICETEVFSMGVFLLRPGASIPLHDHPDMNGNLRSC</sequence>
<gene>
    <name evidence="5" type="ORF">PLEPLA_LOCUS7587</name>
</gene>
<dbReference type="Pfam" id="PF07847">
    <property type="entry name" value="PCO_ADO"/>
    <property type="match status" value="1"/>
</dbReference>
<dbReference type="PANTHER" id="PTHR22966">
    <property type="entry name" value="2-AMINOETHANETHIOL DIOXYGENASE"/>
    <property type="match status" value="1"/>
</dbReference>
<dbReference type="EMBL" id="CADEAL010000407">
    <property type="protein sequence ID" value="CAB1419736.1"/>
    <property type="molecule type" value="Genomic_DNA"/>
</dbReference>
<evidence type="ECO:0000256" key="2">
    <source>
        <dbReference type="ARBA" id="ARBA00023002"/>
    </source>
</evidence>
<evidence type="ECO:0000256" key="1">
    <source>
        <dbReference type="ARBA" id="ARBA00022723"/>
    </source>
</evidence>
<dbReference type="SUPFAM" id="SSF51182">
    <property type="entry name" value="RmlC-like cupins"/>
    <property type="match status" value="1"/>
</dbReference>
<accession>A0A9N7TV72</accession>
<evidence type="ECO:0008006" key="7">
    <source>
        <dbReference type="Google" id="ProtNLM"/>
    </source>
</evidence>
<name>A0A9N7TV72_PLEPL</name>
<feature type="region of interest" description="Disordered" evidence="4">
    <location>
        <begin position="1"/>
        <end position="22"/>
    </location>
</feature>
<dbReference type="PANTHER" id="PTHR22966:SF61">
    <property type="entry name" value="2-AMINOETHANETHIOL DIOXYGENASE"/>
    <property type="match status" value="1"/>
</dbReference>
<comment type="caution">
    <text evidence="5">The sequence shown here is derived from an EMBL/GenBank/DDBJ whole genome shotgun (WGS) entry which is preliminary data.</text>
</comment>
<keyword evidence="1" id="KW-0479">Metal-binding</keyword>
<keyword evidence="3" id="KW-0408">Iron</keyword>
<dbReference type="GO" id="GO:0005739">
    <property type="term" value="C:mitochondrion"/>
    <property type="evidence" value="ECO:0007669"/>
    <property type="project" value="TreeGrafter"/>
</dbReference>
<evidence type="ECO:0000256" key="4">
    <source>
        <dbReference type="SAM" id="MobiDB-lite"/>
    </source>
</evidence>
<keyword evidence="6" id="KW-1185">Reference proteome</keyword>